<dbReference type="PANTHER" id="PTHR22950">
    <property type="entry name" value="AMINO ACID TRANSPORTER"/>
    <property type="match status" value="1"/>
</dbReference>
<name>A0A6S7FYE3_PARCT</name>
<proteinExistence type="inferred from homology"/>
<keyword evidence="10" id="KW-1185">Reference proteome</keyword>
<dbReference type="InterPro" id="IPR013057">
    <property type="entry name" value="AA_transpt_TM"/>
</dbReference>
<evidence type="ECO:0000256" key="6">
    <source>
        <dbReference type="ARBA" id="ARBA00022989"/>
    </source>
</evidence>
<dbReference type="Proteomes" id="UP001152795">
    <property type="component" value="Unassembled WGS sequence"/>
</dbReference>
<gene>
    <name evidence="9" type="ORF">PACLA_8A012867</name>
</gene>
<keyword evidence="6" id="KW-1133">Transmembrane helix</keyword>
<evidence type="ECO:0000256" key="1">
    <source>
        <dbReference type="ARBA" id="ARBA00004439"/>
    </source>
</evidence>
<evidence type="ECO:0000256" key="8">
    <source>
        <dbReference type="ARBA" id="ARBA00023329"/>
    </source>
</evidence>
<dbReference type="EMBL" id="CACRXK020000858">
    <property type="protein sequence ID" value="CAB3985334.1"/>
    <property type="molecule type" value="Genomic_DNA"/>
</dbReference>
<comment type="similarity">
    <text evidence="2">Belongs to the amino acid/polyamine transporter 2 family.</text>
</comment>
<evidence type="ECO:0000313" key="10">
    <source>
        <dbReference type="Proteomes" id="UP001152795"/>
    </source>
</evidence>
<evidence type="ECO:0000313" key="9">
    <source>
        <dbReference type="EMBL" id="CAB3985334.1"/>
    </source>
</evidence>
<comment type="caution">
    <text evidence="9">The sequence shown here is derived from an EMBL/GenBank/DDBJ whole genome shotgun (WGS) entry which is preliminary data.</text>
</comment>
<evidence type="ECO:0000256" key="4">
    <source>
        <dbReference type="ARBA" id="ARBA00022692"/>
    </source>
</evidence>
<evidence type="ECO:0000256" key="2">
    <source>
        <dbReference type="ARBA" id="ARBA00008066"/>
    </source>
</evidence>
<dbReference type="PANTHER" id="PTHR22950:SF689">
    <property type="entry name" value="VESICULAR INHIBITORY AMINO ACID TRANSPORTER"/>
    <property type="match status" value="1"/>
</dbReference>
<reference evidence="9" key="1">
    <citation type="submission" date="2020-04" db="EMBL/GenBank/DDBJ databases">
        <authorList>
            <person name="Alioto T."/>
            <person name="Alioto T."/>
            <person name="Gomez Garrido J."/>
        </authorList>
    </citation>
    <scope>NUCLEOTIDE SEQUENCE</scope>
    <source>
        <strain evidence="9">A484AB</strain>
    </source>
</reference>
<organism evidence="9 10">
    <name type="scientific">Paramuricea clavata</name>
    <name type="common">Red gorgonian</name>
    <name type="synonym">Violescent sea-whip</name>
    <dbReference type="NCBI Taxonomy" id="317549"/>
    <lineage>
        <taxon>Eukaryota</taxon>
        <taxon>Metazoa</taxon>
        <taxon>Cnidaria</taxon>
        <taxon>Anthozoa</taxon>
        <taxon>Octocorallia</taxon>
        <taxon>Malacalcyonacea</taxon>
        <taxon>Plexauridae</taxon>
        <taxon>Paramuricea</taxon>
    </lineage>
</organism>
<keyword evidence="3" id="KW-0813">Transport</keyword>
<evidence type="ECO:0000256" key="5">
    <source>
        <dbReference type="ARBA" id="ARBA00022775"/>
    </source>
</evidence>
<evidence type="ECO:0000256" key="3">
    <source>
        <dbReference type="ARBA" id="ARBA00022448"/>
    </source>
</evidence>
<keyword evidence="8" id="KW-0968">Cytoplasmic vesicle</keyword>
<dbReference type="GO" id="GO:0015179">
    <property type="term" value="F:L-amino acid transmembrane transporter activity"/>
    <property type="evidence" value="ECO:0007669"/>
    <property type="project" value="TreeGrafter"/>
</dbReference>
<dbReference type="GO" id="GO:0030659">
    <property type="term" value="C:cytoplasmic vesicle membrane"/>
    <property type="evidence" value="ECO:0007669"/>
    <property type="project" value="UniProtKB-SubCell"/>
</dbReference>
<keyword evidence="5" id="KW-0532">Neurotransmitter transport</keyword>
<keyword evidence="7" id="KW-0472">Membrane</keyword>
<dbReference type="AlphaFoldDB" id="A0A6S7FYE3"/>
<dbReference type="OrthoDB" id="6021076at2759"/>
<protein>
    <submittedName>
        <fullName evidence="9">Uncharacterized protein</fullName>
    </submittedName>
</protein>
<dbReference type="GO" id="GO:0006836">
    <property type="term" value="P:neurotransmitter transport"/>
    <property type="evidence" value="ECO:0007669"/>
    <property type="project" value="UniProtKB-KW"/>
</dbReference>
<dbReference type="Pfam" id="PF01490">
    <property type="entry name" value="Aa_trans"/>
    <property type="match status" value="1"/>
</dbReference>
<keyword evidence="4" id="KW-0812">Transmembrane</keyword>
<sequence length="434" mass="48573">MQNIEKATEKSSYEKITTFEAFWNICNTIQGLPILSIAYVIQCGGIVSLISLIAVSCTSCYTSYLIVACMYICDDEGHVVRVRRSFADIGSAVWMKGGGTLVLVTQLVQLTLICSLYPFIVGSVLDALFCQLGIPLWIWILLSALPFLPNAFITNLSQVAWSSIVVIVSAGIIFASVLVYCVAYIDKWDWSVLLTFDDDKFPVAIMWLMSSYFSQPFVAVIEESMSQKKRFCPILVFSFITMTLINICMGLIAAATFFPETKEVITNNLPAGPSKIIVALTATMLSFASFTLPMFTVFEVLEQFYADNQKTADTKEQHIRLSTRQVIYRCLITTLTILLAAMPNFSQVVAFFSSVTGTSLEVIFPTVFHIKLCYKRMTLWQLVLDVLIFMFGVTMFVCGVYFSIRTLIVGNFVAANHVPPHLRHCTQKPLEKVH</sequence>
<accession>A0A6S7FYE3</accession>
<dbReference type="GO" id="GO:0005774">
    <property type="term" value="C:vacuolar membrane"/>
    <property type="evidence" value="ECO:0007669"/>
    <property type="project" value="TreeGrafter"/>
</dbReference>
<comment type="subcellular location">
    <subcellularLocation>
        <location evidence="1">Cytoplasmic vesicle membrane</location>
        <topology evidence="1">Multi-pass membrane protein</topology>
    </subcellularLocation>
</comment>
<evidence type="ECO:0000256" key="7">
    <source>
        <dbReference type="ARBA" id="ARBA00023136"/>
    </source>
</evidence>